<name>Q5AXL3_EMENI</name>
<dbReference type="SUPFAM" id="SSF56672">
    <property type="entry name" value="DNA/RNA polymerases"/>
    <property type="match status" value="1"/>
</dbReference>
<reference evidence="2" key="2">
    <citation type="journal article" date="2009" name="Fungal Genet. Biol.">
        <title>The 2008 update of the Aspergillus nidulans genome annotation: a community effort.</title>
        <authorList>
            <person name="Wortman J.R."/>
            <person name="Gilsenan J.M."/>
            <person name="Joardar V."/>
            <person name="Deegan J."/>
            <person name="Clutterbuck J."/>
            <person name="Andersen M.R."/>
            <person name="Archer D."/>
            <person name="Bencina M."/>
            <person name="Braus G."/>
            <person name="Coutinho P."/>
            <person name="von Dohren H."/>
            <person name="Doonan J."/>
            <person name="Driessen A.J."/>
            <person name="Durek P."/>
            <person name="Espeso E."/>
            <person name="Fekete E."/>
            <person name="Flipphi M."/>
            <person name="Estrada C.G."/>
            <person name="Geysens S."/>
            <person name="Goldman G."/>
            <person name="de Groot P.W."/>
            <person name="Hansen K."/>
            <person name="Harris S.D."/>
            <person name="Heinekamp T."/>
            <person name="Helmstaedt K."/>
            <person name="Henrissat B."/>
            <person name="Hofmann G."/>
            <person name="Homan T."/>
            <person name="Horio T."/>
            <person name="Horiuchi H."/>
            <person name="James S."/>
            <person name="Jones M."/>
            <person name="Karaffa L."/>
            <person name="Karanyi Z."/>
            <person name="Kato M."/>
            <person name="Keller N."/>
            <person name="Kelly D.E."/>
            <person name="Kiel J.A."/>
            <person name="Kim J.M."/>
            <person name="van der Klei I.J."/>
            <person name="Klis F.M."/>
            <person name="Kovalchuk A."/>
            <person name="Krasevec N."/>
            <person name="Kubicek C.P."/>
            <person name="Liu B."/>
            <person name="Maccabe A."/>
            <person name="Meyer V."/>
            <person name="Mirabito P."/>
            <person name="Miskei M."/>
            <person name="Mos M."/>
            <person name="Mullins J."/>
            <person name="Nelson D.R."/>
            <person name="Nielsen J."/>
            <person name="Oakley B.R."/>
            <person name="Osmani S.A."/>
            <person name="Pakula T."/>
            <person name="Paszewski A."/>
            <person name="Paulsen I."/>
            <person name="Pilsyk S."/>
            <person name="Pocsi I."/>
            <person name="Punt P.J."/>
            <person name="Ram A.F."/>
            <person name="Ren Q."/>
            <person name="Robellet X."/>
            <person name="Robson G."/>
            <person name="Seiboth B."/>
            <person name="van Solingen P."/>
            <person name="Specht T."/>
            <person name="Sun J."/>
            <person name="Taheri-Talesh N."/>
            <person name="Takeshita N."/>
            <person name="Ussery D."/>
            <person name="vanKuyk P.A."/>
            <person name="Visser H."/>
            <person name="van de Vondervoort P.J."/>
            <person name="de Vries R.P."/>
            <person name="Walton J."/>
            <person name="Xiang X."/>
            <person name="Xiong Y."/>
            <person name="Zeng A.P."/>
            <person name="Brandt B.W."/>
            <person name="Cornell M.J."/>
            <person name="van den Hondel C.A."/>
            <person name="Visser J."/>
            <person name="Oliver S.G."/>
            <person name="Turner G."/>
        </authorList>
    </citation>
    <scope>GENOME REANNOTATION</scope>
    <source>
        <strain evidence="2">FGSC A4 / ATCC 38163 / CBS 112.46 / NRRL 194 / M139</strain>
    </source>
</reference>
<dbReference type="OMA" id="IRSIMDW"/>
<dbReference type="GeneID" id="2870444"/>
<organism evidence="1 2">
    <name type="scientific">Emericella nidulans (strain FGSC A4 / ATCC 38163 / CBS 112.46 / NRRL 194 / M139)</name>
    <name type="common">Aspergillus nidulans</name>
    <dbReference type="NCBI Taxonomy" id="227321"/>
    <lineage>
        <taxon>Eukaryota</taxon>
        <taxon>Fungi</taxon>
        <taxon>Dikarya</taxon>
        <taxon>Ascomycota</taxon>
        <taxon>Pezizomycotina</taxon>
        <taxon>Eurotiomycetes</taxon>
        <taxon>Eurotiomycetidae</taxon>
        <taxon>Eurotiales</taxon>
        <taxon>Aspergillaceae</taxon>
        <taxon>Aspergillus</taxon>
        <taxon>Aspergillus subgen. Nidulantes</taxon>
    </lineage>
</organism>
<reference evidence="2" key="1">
    <citation type="journal article" date="2005" name="Nature">
        <title>Sequencing of Aspergillus nidulans and comparative analysis with A. fumigatus and A. oryzae.</title>
        <authorList>
            <person name="Galagan J.E."/>
            <person name="Calvo S.E."/>
            <person name="Cuomo C."/>
            <person name="Ma L.J."/>
            <person name="Wortman J.R."/>
            <person name="Batzoglou S."/>
            <person name="Lee S.I."/>
            <person name="Basturkmen M."/>
            <person name="Spevak C.C."/>
            <person name="Clutterbuck J."/>
            <person name="Kapitonov V."/>
            <person name="Jurka J."/>
            <person name="Scazzocchio C."/>
            <person name="Farman M."/>
            <person name="Butler J."/>
            <person name="Purcell S."/>
            <person name="Harris S."/>
            <person name="Braus G.H."/>
            <person name="Draht O."/>
            <person name="Busch S."/>
            <person name="D'Enfert C."/>
            <person name="Bouchier C."/>
            <person name="Goldman G.H."/>
            <person name="Bell-Pedersen D."/>
            <person name="Griffiths-Jones S."/>
            <person name="Doonan J.H."/>
            <person name="Yu J."/>
            <person name="Vienken K."/>
            <person name="Pain A."/>
            <person name="Freitag M."/>
            <person name="Selker E.U."/>
            <person name="Archer D.B."/>
            <person name="Penalva M.A."/>
            <person name="Oakley B.R."/>
            <person name="Momany M."/>
            <person name="Tanaka T."/>
            <person name="Kumagai T."/>
            <person name="Asai K."/>
            <person name="Machida M."/>
            <person name="Nierman W.C."/>
            <person name="Denning D.W."/>
            <person name="Caddick M."/>
            <person name="Hynes M."/>
            <person name="Paoletti M."/>
            <person name="Fischer R."/>
            <person name="Miller B."/>
            <person name="Dyer P."/>
            <person name="Sachs M.S."/>
            <person name="Osmani S.A."/>
            <person name="Birren B.W."/>
        </authorList>
    </citation>
    <scope>NUCLEOTIDE SEQUENCE [LARGE SCALE GENOMIC DNA]</scope>
    <source>
        <strain evidence="2">FGSC A4 / ATCC 38163 / CBS 112.46 / NRRL 194 / M139</strain>
    </source>
</reference>
<dbReference type="InterPro" id="IPR043502">
    <property type="entry name" value="DNA/RNA_pol_sf"/>
</dbReference>
<evidence type="ECO:0008006" key="3">
    <source>
        <dbReference type="Google" id="ProtNLM"/>
    </source>
</evidence>
<accession>Q5AXL3</accession>
<protein>
    <recommendedName>
        <fullName evidence="3">Reverse transcriptase/retrotransposon-derived protein RNase H-like domain-containing protein</fullName>
    </recommendedName>
</protein>
<sequence>MDPEKVKAIKEWETPTIIKGVRGFLGFANFYRRFIPNFSGIQPSTLPTVR</sequence>
<dbReference type="OrthoDB" id="4505067at2759"/>
<dbReference type="KEGG" id="ani:ANIA_06967"/>
<evidence type="ECO:0000313" key="2">
    <source>
        <dbReference type="Proteomes" id="UP000000560"/>
    </source>
</evidence>
<dbReference type="InterPro" id="IPR043128">
    <property type="entry name" value="Rev_trsase/Diguanyl_cyclase"/>
</dbReference>
<dbReference type="STRING" id="227321.Q5AXL3"/>
<dbReference type="AlphaFoldDB" id="Q5AXL3"/>
<dbReference type="HOGENOM" id="CLU_206742_1_0_1"/>
<gene>
    <name evidence="1" type="ORF">ANIA_06967</name>
</gene>
<dbReference type="RefSeq" id="XP_664571.1">
    <property type="nucleotide sequence ID" value="XM_659479.1"/>
</dbReference>
<dbReference type="Proteomes" id="UP000000560">
    <property type="component" value="Chromosome I"/>
</dbReference>
<dbReference type="VEuPathDB" id="FungiDB:AN6967"/>
<dbReference type="Gene3D" id="3.30.70.270">
    <property type="match status" value="1"/>
</dbReference>
<dbReference type="PANTHER" id="PTHR37984:SF5">
    <property type="entry name" value="PROTEIN NYNRIN-LIKE"/>
    <property type="match status" value="1"/>
</dbReference>
<dbReference type="InterPro" id="IPR050951">
    <property type="entry name" value="Retrovirus_Pol_polyprotein"/>
</dbReference>
<keyword evidence="2" id="KW-1185">Reference proteome</keyword>
<dbReference type="InParanoid" id="Q5AXL3"/>
<accession>C8V3F4</accession>
<evidence type="ECO:0000313" key="1">
    <source>
        <dbReference type="EMBL" id="CBF71850.1"/>
    </source>
</evidence>
<dbReference type="eggNOG" id="KOG0017">
    <property type="taxonomic scope" value="Eukaryota"/>
</dbReference>
<proteinExistence type="predicted"/>
<dbReference type="PANTHER" id="PTHR37984">
    <property type="entry name" value="PROTEIN CBG26694"/>
    <property type="match status" value="1"/>
</dbReference>
<dbReference type="EMBL" id="BN001301">
    <property type="protein sequence ID" value="CBF71850.1"/>
    <property type="molecule type" value="Genomic_DNA"/>
</dbReference>